<dbReference type="GO" id="GO:0031177">
    <property type="term" value="F:phosphopantetheine binding"/>
    <property type="evidence" value="ECO:0007669"/>
    <property type="project" value="InterPro"/>
</dbReference>
<dbReference type="PANTHER" id="PTHR43775">
    <property type="entry name" value="FATTY ACID SYNTHASE"/>
    <property type="match status" value="1"/>
</dbReference>
<protein>
    <submittedName>
        <fullName evidence="13">SDR family NAD(P)-dependent oxidoreductase</fullName>
    </submittedName>
</protein>
<dbReference type="EMBL" id="JAAIFS010000018">
    <property type="protein sequence ID" value="NEV92528.1"/>
    <property type="molecule type" value="Genomic_DNA"/>
</dbReference>
<feature type="active site" description="Proton acceptor; for dehydratase activity" evidence="9">
    <location>
        <position position="948"/>
    </location>
</feature>
<dbReference type="InterPro" id="IPR036299">
    <property type="entry name" value="Polyketide_synth_docking_sf"/>
</dbReference>
<sequence>MENDAKLRDYLRRATTDLRQVRRKLREVETRKHEPIAIVAMSCRFPGGADSPEKLWELVATGTDAIADFPTDRGWNVDDIYDPEPGKPGKSYAKNGGFLYDAAQFDPELFKISPREAEDMDPQQRLLLEASWEALECAGIDPATLKGSRTGVFAGVVYHDYAQVTTAGSLVSGRVAYTLGLEGPAVSIDTACSSSLVALHLAIESLRRGECSLALAGGVTVMSTPDVFAYFSEQRGLSPDGRCRAFAADANGTGWGEGTGVLLVERLSDARRNGHPVLAVVRGSAVNQDGASNGITAPNGPSQRRVIQDALNSAGLTPSDIDAVEAHGTGTTLGDPIEAQALLATYGQDRPEDRPLWIGSIKSNIGHAQAAAGVAGLIKMVQAMRHGVLPKTLHVNEPSPKVDWSTGAVELLTEAREWPETGRPRRAAISSFGISGTNAHVVVEQAVEEPPTEDTESGDAPSQPALEVPVHSWVLSAAGAEALTAQAGRLLEFVERGGEPRPVDVGFSLATSRAVLEHRAVVLGGSLDELRAGLGALVEGREGPGVVRGVARGAGMLGFLFTGQGAQRVGMGRELYEAFPVFAAAFDAVVAELDVHLSRSLRGVVWGEDATVLERTEFTQPALFAVETALFRLLESWGVRPDFLAGHSVGELTAAHVAGVLSLADAARLVAARARLMQGLPAGGAMVAVQATEAEVLPRLSDTVSVAAVNGPEAVVISGVEADVLAVAAYFESEGRRTSRLRVSHAFHSPLMEPMLEEFRAVAAGVEFAEPQLPVVSNVTGELASSDELRSPEYWVRHVREAVRFGDGVRALSQAGVSVFLEVGPDAVLTAMAQNAVDEGEFVPGLRRKQGECEALVTALARLHTLGHGPDWAAFYEPTGARRVDLPTYAFQHQHYWLRDRAEADAGAVGLLAAEHPLLGATVMLADSDGAVFTGRLSTSSHPWLADHVIGESVFFPGTGFVELAIRAGDQVGSPILDELVIEAPLVLPAHGAAQVQVVVRAPDATHGGRSVGVYSRAGDADADAPWTRHASGMLTSVTTAPAEPSGAAAAPWPPTGAQPLDLDGLYEGLAGSGMVYGPVFQGLTAAWRRGDEIYAEAALPEHARGEAGRFGLHPALLDAALHAVALTDAVGQGPTLPFTWSKVVLHASGAAALRLRLVPGESGDGSVAVSLETTDVAGSPVATVGSLVLRRISDAQLAAAGDTAFNEALYQLDWLRLPSPAHLEPLTCATWEAMAPGGPVPDLVTLEASSPEDADATDDALTAGAVHEATHRVLRAVQEWLADADGRFAASRLLVVTRNAAAPHGSDTTGRSEAGAIGGLIGAAVAGLVRSAQMENPGRILLADLDSDTDPTTIGSAVVALEEDQVSFREGEFQSVRLTRATTSAAPVTAVAQGAFGDGTVLVTGGTGGIGALVARRLVTEHGVRRLLLTSRRGPDAPGAGELRDELVALGAEVTVAACDVADRASLGTLLEPYTLTGVVHAAGVLDDGVVAALDPDRIDTVFRPKVDAALHLHQLTVDQPLVAFVLFSSFAGLLGAPGQGSYAAANAFLDALATHRRAQGKPAQSLAWGLWDLSDGMAGELDATERTRISRGGITPLTTDEGLALLGAAGAVDRPVVVPAALDLPALRTQGEALPGLFRTLVPAVRRSAAAADAGSSASLRRRLADRPAEEREDMVLELVQERTAAALGYSGSQAVEADRAFRDLGIDSLGALELRNGLGEETGLRLPATVIFDYPNPLALARHLLAELSELPSDTGNSRATGTLVGTDEDPIVIVGMACRYPGGVDTPDDLWNLVAEGRDAISPFPTDRGWRVDDLHDPTGARPNTSYVGEGGFLHDAAEFDPDFFGISPNEALIMDPQQRLLLEVSWEAIERAGIVPSTLAGSRTGVFAGVMYHDYAANSGTGAIASGRLSYVLGLEGPAVTVDTACSSSLVALHSAMQSLRSGDCDLALVGGVAVMATPETFVEFSRQRGLAADGRAKSFAAGADGTAWGEGAGVLLVERLSDARRNGHPVVAVVRGSALNQDGASNGLTAPNGPSQVRVIRQALASAGLSGADVDVVEAHGTGTTLGDPIEAQALLATYGRERPEGRPLWLGSIKSNMGHTQAAAGVAGIIKVVQAMRHGVMPRTLHVDRPSDQVDWSAGAVELLTEARVWPETDRPRRAAVSSFGISGTNAHVIVEQFVEEEGVASEAAIDLPVVPWVLSGKSAEALRGQAARLLVHVEQTPELDVNDLGVSLATSRSVLEHRAVVVGRGRDELVAGLSALAEGRRESSVVRGVAWARPKMAFLFTGQGAQRVGMGRELYEAFPVFAAAFDAVAAELDVHLSRPLRGVVWGEDPAVLERTEFTQPALFAVETALFRLLESWGVRPDFLAGHSVGELTAAHVAGVLSLADAARLVAARARLMQALPAGGAMVAVQATEAEVLPHLSETVSIAAVNGPEAVVVSGTEADVLAISSHFEGEGRRTSRLRVSHAFHSPLMEPMLEEFRAVAASVEFAEPQLPVVSNVTGELASSDELRSPEYWVRHVREAVRFGDGVRALSQAGVSVFLEVGPDAVLTAMAQNALTDSDQVGEVAFVSALRRDEEECRRLVSTLGRLGVHGVRVDWATYFAPTGARRVDLPTYAFQHQRYWLDTVEYWSTAWAGSSGSLESTGLNTIDHPLLGAAVTLPDSGGLVMTGRLSADSSPWIADHSILGSVLLPGTGLVELALRAGEEVGCGVLDELTLQAPLVLPDGGGLHVQVVVGGAADDGARSVSIHSRPENAADAEWTLHAEGVLGARMPAPAFD</sequence>
<dbReference type="Pfam" id="PF14765">
    <property type="entry name" value="PS-DH"/>
    <property type="match status" value="1"/>
</dbReference>
<dbReference type="InterPro" id="IPR018201">
    <property type="entry name" value="Ketoacyl_synth_AS"/>
</dbReference>
<evidence type="ECO:0000259" key="10">
    <source>
        <dbReference type="PROSITE" id="PS50075"/>
    </source>
</evidence>
<dbReference type="Pfam" id="PF02801">
    <property type="entry name" value="Ketoacyl-synt_C"/>
    <property type="match status" value="2"/>
</dbReference>
<dbReference type="SUPFAM" id="SSF47336">
    <property type="entry name" value="ACP-like"/>
    <property type="match status" value="1"/>
</dbReference>
<dbReference type="SMART" id="SM00826">
    <property type="entry name" value="PKS_DH"/>
    <property type="match status" value="2"/>
</dbReference>
<dbReference type="Gene3D" id="3.30.70.3290">
    <property type="match status" value="2"/>
</dbReference>
<evidence type="ECO:0000256" key="3">
    <source>
        <dbReference type="ARBA" id="ARBA00022450"/>
    </source>
</evidence>
<dbReference type="PROSITE" id="PS50075">
    <property type="entry name" value="CARRIER"/>
    <property type="match status" value="1"/>
</dbReference>
<dbReference type="Pfam" id="PF08659">
    <property type="entry name" value="KR"/>
    <property type="match status" value="1"/>
</dbReference>
<dbReference type="InterPro" id="IPR014031">
    <property type="entry name" value="Ketoacyl_synth_C"/>
</dbReference>
<dbReference type="Pfam" id="PF08990">
    <property type="entry name" value="Docking"/>
    <property type="match status" value="1"/>
</dbReference>
<dbReference type="SUPFAM" id="SSF55048">
    <property type="entry name" value="Probable ACP-binding domain of malonyl-CoA ACP transacylase"/>
    <property type="match status" value="2"/>
</dbReference>
<comment type="cofactor">
    <cofactor evidence="1">
        <name>pantetheine 4'-phosphate</name>
        <dbReference type="ChEBI" id="CHEBI:47942"/>
    </cofactor>
</comment>
<dbReference type="InterPro" id="IPR013968">
    <property type="entry name" value="PKS_KR"/>
</dbReference>
<feature type="active site" description="Proton donor; for dehydratase activity" evidence="9">
    <location>
        <position position="1119"/>
    </location>
</feature>
<dbReference type="GO" id="GO:0004312">
    <property type="term" value="F:fatty acid synthase activity"/>
    <property type="evidence" value="ECO:0007669"/>
    <property type="project" value="TreeGrafter"/>
</dbReference>
<dbReference type="SMART" id="SM00823">
    <property type="entry name" value="PKS_PP"/>
    <property type="match status" value="1"/>
</dbReference>
<dbReference type="Pfam" id="PF16197">
    <property type="entry name" value="KAsynt_C_assoc"/>
    <property type="match status" value="2"/>
</dbReference>
<dbReference type="InterPro" id="IPR049552">
    <property type="entry name" value="PKS_DH_N"/>
</dbReference>
<dbReference type="SMART" id="SM01294">
    <property type="entry name" value="PKS_PP_betabranch"/>
    <property type="match status" value="1"/>
</dbReference>
<keyword evidence="4" id="KW-0597">Phosphoprotein</keyword>
<dbReference type="FunFam" id="3.40.366.10:FF:000002">
    <property type="entry name" value="Probable polyketide synthase 2"/>
    <property type="match status" value="2"/>
</dbReference>
<feature type="domain" description="Carrier" evidence="10">
    <location>
        <begin position="1669"/>
        <end position="1751"/>
    </location>
</feature>
<dbReference type="InterPro" id="IPR006162">
    <property type="entry name" value="Ppantetheine_attach_site"/>
</dbReference>
<dbReference type="CDD" id="cd00833">
    <property type="entry name" value="PKS"/>
    <property type="match status" value="2"/>
</dbReference>
<keyword evidence="3" id="KW-0596">Phosphopantetheine</keyword>
<gene>
    <name evidence="13" type="ORF">GUR47_38515</name>
</gene>
<dbReference type="InterPro" id="IPR057326">
    <property type="entry name" value="KR_dom"/>
</dbReference>
<dbReference type="InterPro" id="IPR020807">
    <property type="entry name" value="PKS_DH"/>
</dbReference>
<dbReference type="PROSITE" id="PS52004">
    <property type="entry name" value="KS3_2"/>
    <property type="match status" value="2"/>
</dbReference>
<comment type="caution">
    <text evidence="13">The sequence shown here is derived from an EMBL/GenBank/DDBJ whole genome shotgun (WGS) entry which is preliminary data.</text>
</comment>
<feature type="domain" description="Ketosynthase family 3 (KS3)" evidence="11">
    <location>
        <begin position="1772"/>
        <end position="2184"/>
    </location>
</feature>
<dbReference type="SUPFAM" id="SSF101173">
    <property type="entry name" value="Docking domain B of the erythromycin polyketide synthase (DEBS)"/>
    <property type="match status" value="1"/>
</dbReference>
<feature type="domain" description="PKS/mFAS DH" evidence="12">
    <location>
        <begin position="2662"/>
        <end position="2789"/>
    </location>
</feature>
<dbReference type="SUPFAM" id="SSF53901">
    <property type="entry name" value="Thiolase-like"/>
    <property type="match status" value="2"/>
</dbReference>
<evidence type="ECO:0000313" key="13">
    <source>
        <dbReference type="EMBL" id="NEV92528.1"/>
    </source>
</evidence>
<dbReference type="PROSITE" id="PS00012">
    <property type="entry name" value="PHOSPHOPANTETHEINE"/>
    <property type="match status" value="1"/>
</dbReference>
<dbReference type="Gene3D" id="3.40.366.10">
    <property type="entry name" value="Malonyl-Coenzyme A Acyl Carrier Protein, domain 2"/>
    <property type="match status" value="2"/>
</dbReference>
<dbReference type="InterPro" id="IPR049551">
    <property type="entry name" value="PKS_DH_C"/>
</dbReference>
<dbReference type="InterPro" id="IPR014030">
    <property type="entry name" value="Ketoacyl_synth_N"/>
</dbReference>
<keyword evidence="6" id="KW-0045">Antibiotic biosynthesis</keyword>
<dbReference type="InterPro" id="IPR016036">
    <property type="entry name" value="Malonyl_transacylase_ACP-bd"/>
</dbReference>
<dbReference type="InterPro" id="IPR036736">
    <property type="entry name" value="ACP-like_sf"/>
</dbReference>
<dbReference type="PROSITE" id="PS00606">
    <property type="entry name" value="KS3_1"/>
    <property type="match status" value="2"/>
</dbReference>
<evidence type="ECO:0000259" key="11">
    <source>
        <dbReference type="PROSITE" id="PS52004"/>
    </source>
</evidence>
<evidence type="ECO:0000256" key="4">
    <source>
        <dbReference type="ARBA" id="ARBA00022553"/>
    </source>
</evidence>
<evidence type="ECO:0000256" key="5">
    <source>
        <dbReference type="ARBA" id="ARBA00022679"/>
    </source>
</evidence>
<dbReference type="RefSeq" id="WP_164461275.1">
    <property type="nucleotide sequence ID" value="NZ_JAAIFS010000018.1"/>
</dbReference>
<evidence type="ECO:0000256" key="2">
    <source>
        <dbReference type="ARBA" id="ARBA00004792"/>
    </source>
</evidence>
<comment type="caution">
    <text evidence="9">Lacks conserved residue(s) required for the propagation of feature annotation.</text>
</comment>
<evidence type="ECO:0000259" key="12">
    <source>
        <dbReference type="PROSITE" id="PS52019"/>
    </source>
</evidence>
<dbReference type="InterPro" id="IPR014043">
    <property type="entry name" value="Acyl_transferase_dom"/>
</dbReference>
<keyword evidence="7" id="KW-0511">Multifunctional enzyme</keyword>
<dbReference type="Pfam" id="PF00550">
    <property type="entry name" value="PP-binding"/>
    <property type="match status" value="1"/>
</dbReference>
<evidence type="ECO:0000256" key="7">
    <source>
        <dbReference type="ARBA" id="ARBA00023268"/>
    </source>
</evidence>
<organism evidence="13">
    <name type="scientific">Streptomyces tendae</name>
    <dbReference type="NCBI Taxonomy" id="1932"/>
    <lineage>
        <taxon>Bacteria</taxon>
        <taxon>Bacillati</taxon>
        <taxon>Actinomycetota</taxon>
        <taxon>Actinomycetes</taxon>
        <taxon>Kitasatosporales</taxon>
        <taxon>Streptomycetaceae</taxon>
        <taxon>Streptomyces</taxon>
    </lineage>
</organism>
<dbReference type="InterPro" id="IPR032821">
    <property type="entry name" value="PKS_assoc"/>
</dbReference>
<dbReference type="PROSITE" id="PS52019">
    <property type="entry name" value="PKS_MFAS_DH"/>
    <property type="match status" value="2"/>
</dbReference>
<dbReference type="InterPro" id="IPR009081">
    <property type="entry name" value="PP-bd_ACP"/>
</dbReference>
<keyword evidence="8" id="KW-0012">Acyltransferase</keyword>
<dbReference type="GO" id="GO:0006633">
    <property type="term" value="P:fatty acid biosynthetic process"/>
    <property type="evidence" value="ECO:0007669"/>
    <property type="project" value="InterPro"/>
</dbReference>
<feature type="domain" description="PKS/mFAS DH" evidence="12">
    <location>
        <begin position="916"/>
        <end position="1199"/>
    </location>
</feature>
<proteinExistence type="predicted"/>
<evidence type="ECO:0000256" key="1">
    <source>
        <dbReference type="ARBA" id="ARBA00001957"/>
    </source>
</evidence>
<dbReference type="FunFam" id="1.10.1200.10:FF:000007">
    <property type="entry name" value="Probable polyketide synthase pks17"/>
    <property type="match status" value="1"/>
</dbReference>
<dbReference type="InterPro" id="IPR049900">
    <property type="entry name" value="PKS_mFAS_DH"/>
</dbReference>
<feature type="region of interest" description="N-terminal hotdog fold" evidence="9">
    <location>
        <begin position="2662"/>
        <end position="2786"/>
    </location>
</feature>
<dbReference type="InterPro" id="IPR016035">
    <property type="entry name" value="Acyl_Trfase/lysoPLipase"/>
</dbReference>
<dbReference type="Gene3D" id="3.40.47.10">
    <property type="match status" value="2"/>
</dbReference>
<dbReference type="SMART" id="SM00822">
    <property type="entry name" value="PKS_KR"/>
    <property type="match status" value="1"/>
</dbReference>
<reference evidence="13" key="1">
    <citation type="journal article" date="2020" name="Microorganisms">
        <title>Isolation, Genomic and Metabolomic Characterization of Streptomyces tendae VITAKN with Quorum Sensing Inhibitory Activity from Southern India.</title>
        <authorList>
            <person name="Ishaque N.M."/>
            <person name="Burgsdorf I."/>
            <person name="Limlingan Malit J.J."/>
            <person name="Saha S."/>
            <person name="Teta R."/>
            <person name="Ewe D."/>
            <person name="Kannabiran K."/>
            <person name="Hrouzek P."/>
            <person name="Steindler L."/>
            <person name="Costantino V."/>
            <person name="Saurav K."/>
        </authorList>
    </citation>
    <scope>NUCLEOTIDE SEQUENCE</scope>
    <source>
        <strain evidence="13">VITAKN</strain>
    </source>
</reference>
<feature type="non-terminal residue" evidence="13">
    <location>
        <position position="2789"/>
    </location>
</feature>
<dbReference type="InterPro" id="IPR020841">
    <property type="entry name" value="PKS_Beta-ketoAc_synthase_dom"/>
</dbReference>
<dbReference type="Pfam" id="PF00109">
    <property type="entry name" value="ketoacyl-synt"/>
    <property type="match status" value="2"/>
</dbReference>
<feature type="domain" description="Ketosynthase family 3 (KS3)" evidence="11">
    <location>
        <begin position="33"/>
        <end position="445"/>
    </location>
</feature>
<dbReference type="InterPro" id="IPR001227">
    <property type="entry name" value="Ac_transferase_dom_sf"/>
</dbReference>
<dbReference type="InterPro" id="IPR016039">
    <property type="entry name" value="Thiolase-like"/>
</dbReference>
<dbReference type="InterPro" id="IPR036291">
    <property type="entry name" value="NAD(P)-bd_dom_sf"/>
</dbReference>
<name>A0A6B3QXZ7_STRTE</name>
<dbReference type="InterPro" id="IPR042104">
    <property type="entry name" value="PKS_dehydratase_sf"/>
</dbReference>
<dbReference type="Gene3D" id="1.10.1200.10">
    <property type="entry name" value="ACP-like"/>
    <property type="match status" value="1"/>
</dbReference>
<dbReference type="PANTHER" id="PTHR43775:SF51">
    <property type="entry name" value="INACTIVE PHENOLPHTHIOCEROL SYNTHESIS POLYKETIDE SYNTHASE TYPE I PKS1-RELATED"/>
    <property type="match status" value="1"/>
</dbReference>
<dbReference type="InterPro" id="IPR050091">
    <property type="entry name" value="PKS_NRPS_Biosynth_Enz"/>
</dbReference>
<dbReference type="SMART" id="SM00825">
    <property type="entry name" value="PKS_KS"/>
    <property type="match status" value="2"/>
</dbReference>
<feature type="region of interest" description="N-terminal hotdog fold" evidence="9">
    <location>
        <begin position="916"/>
        <end position="1042"/>
    </location>
</feature>
<evidence type="ECO:0000256" key="6">
    <source>
        <dbReference type="ARBA" id="ARBA00023194"/>
    </source>
</evidence>
<dbReference type="InterPro" id="IPR020806">
    <property type="entry name" value="PKS_PP-bd"/>
</dbReference>
<keyword evidence="5" id="KW-0808">Transferase</keyword>
<dbReference type="SUPFAM" id="SSF51735">
    <property type="entry name" value="NAD(P)-binding Rossmann-fold domains"/>
    <property type="match status" value="2"/>
</dbReference>
<dbReference type="SMART" id="SM00827">
    <property type="entry name" value="PKS_AT"/>
    <property type="match status" value="2"/>
</dbReference>
<dbReference type="GO" id="GO:0033068">
    <property type="term" value="P:macrolide biosynthetic process"/>
    <property type="evidence" value="ECO:0007669"/>
    <property type="project" value="UniProtKB-ARBA"/>
</dbReference>
<dbReference type="InterPro" id="IPR015083">
    <property type="entry name" value="NorB/c/GfsB-D-like_docking"/>
</dbReference>
<evidence type="ECO:0000256" key="9">
    <source>
        <dbReference type="PROSITE-ProRule" id="PRU01363"/>
    </source>
</evidence>
<dbReference type="FunFam" id="3.40.47.10:FF:000019">
    <property type="entry name" value="Polyketide synthase type I"/>
    <property type="match status" value="2"/>
</dbReference>
<dbReference type="Gene3D" id="3.40.50.720">
    <property type="entry name" value="NAD(P)-binding Rossmann-like Domain"/>
    <property type="match status" value="1"/>
</dbReference>
<dbReference type="Pfam" id="PF21089">
    <property type="entry name" value="PKS_DH_N"/>
    <property type="match status" value="2"/>
</dbReference>
<evidence type="ECO:0000256" key="8">
    <source>
        <dbReference type="ARBA" id="ARBA00023315"/>
    </source>
</evidence>
<comment type="pathway">
    <text evidence="2">Antibiotic biosynthesis.</text>
</comment>
<dbReference type="Gene3D" id="3.10.129.110">
    <property type="entry name" value="Polyketide synthase dehydratase"/>
    <property type="match status" value="2"/>
</dbReference>
<accession>A0A6B3QXZ7</accession>
<dbReference type="SUPFAM" id="SSF52151">
    <property type="entry name" value="FabD/lysophospholipase-like"/>
    <property type="match status" value="2"/>
</dbReference>
<dbReference type="CDD" id="cd08956">
    <property type="entry name" value="KR_3_FAS_SDR_x"/>
    <property type="match status" value="1"/>
</dbReference>
<dbReference type="Pfam" id="PF00698">
    <property type="entry name" value="Acyl_transf_1"/>
    <property type="match status" value="2"/>
</dbReference>
<feature type="region of interest" description="C-terminal hotdog fold" evidence="9">
    <location>
        <begin position="1058"/>
        <end position="1199"/>
    </location>
</feature>
<dbReference type="GO" id="GO:0004315">
    <property type="term" value="F:3-oxoacyl-[acyl-carrier-protein] synthase activity"/>
    <property type="evidence" value="ECO:0007669"/>
    <property type="project" value="InterPro"/>
</dbReference>